<dbReference type="CDD" id="cd09917">
    <property type="entry name" value="F-box_SF"/>
    <property type="match status" value="1"/>
</dbReference>
<dbReference type="Gene3D" id="3.80.10.10">
    <property type="entry name" value="Ribonuclease Inhibitor"/>
    <property type="match status" value="1"/>
</dbReference>
<proteinExistence type="predicted"/>
<dbReference type="InterPro" id="IPR001810">
    <property type="entry name" value="F-box_dom"/>
</dbReference>
<dbReference type="Proteomes" id="UP001303115">
    <property type="component" value="Unassembled WGS sequence"/>
</dbReference>
<dbReference type="InterPro" id="IPR032675">
    <property type="entry name" value="LRR_dom_sf"/>
</dbReference>
<feature type="domain" description="F-box" evidence="2">
    <location>
        <begin position="13"/>
        <end position="62"/>
    </location>
</feature>
<comment type="caution">
    <text evidence="3">The sequence shown here is derived from an EMBL/GenBank/DDBJ whole genome shotgun (WGS) entry which is preliminary data.</text>
</comment>
<dbReference type="PROSITE" id="PS50181">
    <property type="entry name" value="FBOX"/>
    <property type="match status" value="1"/>
</dbReference>
<evidence type="ECO:0000313" key="4">
    <source>
        <dbReference type="Proteomes" id="UP001303115"/>
    </source>
</evidence>
<dbReference type="EMBL" id="MU854451">
    <property type="protein sequence ID" value="KAK4035233.1"/>
    <property type="molecule type" value="Genomic_DNA"/>
</dbReference>
<feature type="region of interest" description="Disordered" evidence="1">
    <location>
        <begin position="448"/>
        <end position="487"/>
    </location>
</feature>
<gene>
    <name evidence="3" type="ORF">C8A01DRAFT_38325</name>
</gene>
<feature type="compositionally biased region" description="Acidic residues" evidence="1">
    <location>
        <begin position="457"/>
        <end position="487"/>
    </location>
</feature>
<name>A0AAN6SPW2_9PEZI</name>
<sequence>MSGTTVAVDPQLGSGLVQIPLEILIRITYFISTKDLGSVRLTCKALEQSLFNFFSHEFFRKKQFMVTSDSLQALIDISQHPSLSTFLKHVIITADRPSAAHWVADRNNEARARLELANADHLHLMATGGLRDMLAEAFAKLPNLETVDIRDFNAHSRNRDGRGTQWRSWGATTLAATTNAPVTSMPRMDHDPYSSQLFCAVTAALAAAQARPKSLEVLIRSSSWMTFGLHDTAFYFPPRIEASMASLLANLKSLHLTLALTHNARMRPFMLQKFLSLATNLTWLRLNFENTGVLEQEELFSWLALKDTQSPSAPFDMDPVQLSHLERLDLGSVEIKPGTLLGLVAKFTPTLTSLYLRRVSLFDPENRDRTTKTNPWERCLSALCRLRGLDLRVLDFSQITHSYDGFKGNVTFKTSDTASGVPSRDWRCCTNLVTLDKAIAQAVAAMVPEMPKAPDPDAMDEDNSEEEDEDDEEESDGEGEDDGEDDS</sequence>
<protein>
    <recommendedName>
        <fullName evidence="2">F-box domain-containing protein</fullName>
    </recommendedName>
</protein>
<organism evidence="3 4">
    <name type="scientific">Parachaetomium inaequale</name>
    <dbReference type="NCBI Taxonomy" id="2588326"/>
    <lineage>
        <taxon>Eukaryota</taxon>
        <taxon>Fungi</taxon>
        <taxon>Dikarya</taxon>
        <taxon>Ascomycota</taxon>
        <taxon>Pezizomycotina</taxon>
        <taxon>Sordariomycetes</taxon>
        <taxon>Sordariomycetidae</taxon>
        <taxon>Sordariales</taxon>
        <taxon>Chaetomiaceae</taxon>
        <taxon>Parachaetomium</taxon>
    </lineage>
</organism>
<dbReference type="SUPFAM" id="SSF52047">
    <property type="entry name" value="RNI-like"/>
    <property type="match status" value="1"/>
</dbReference>
<accession>A0AAN6SPW2</accession>
<evidence type="ECO:0000313" key="3">
    <source>
        <dbReference type="EMBL" id="KAK4035233.1"/>
    </source>
</evidence>
<reference evidence="4" key="1">
    <citation type="journal article" date="2023" name="Mol. Phylogenet. Evol.">
        <title>Genome-scale phylogeny and comparative genomics of the fungal order Sordariales.</title>
        <authorList>
            <person name="Hensen N."/>
            <person name="Bonometti L."/>
            <person name="Westerberg I."/>
            <person name="Brannstrom I.O."/>
            <person name="Guillou S."/>
            <person name="Cros-Aarteil S."/>
            <person name="Calhoun S."/>
            <person name="Haridas S."/>
            <person name="Kuo A."/>
            <person name="Mondo S."/>
            <person name="Pangilinan J."/>
            <person name="Riley R."/>
            <person name="LaButti K."/>
            <person name="Andreopoulos B."/>
            <person name="Lipzen A."/>
            <person name="Chen C."/>
            <person name="Yan M."/>
            <person name="Daum C."/>
            <person name="Ng V."/>
            <person name="Clum A."/>
            <person name="Steindorff A."/>
            <person name="Ohm R.A."/>
            <person name="Martin F."/>
            <person name="Silar P."/>
            <person name="Natvig D.O."/>
            <person name="Lalanne C."/>
            <person name="Gautier V."/>
            <person name="Ament-Velasquez S.L."/>
            <person name="Kruys A."/>
            <person name="Hutchinson M.I."/>
            <person name="Powell A.J."/>
            <person name="Barry K."/>
            <person name="Miller A.N."/>
            <person name="Grigoriev I.V."/>
            <person name="Debuchy R."/>
            <person name="Gladieux P."/>
            <person name="Hiltunen Thoren M."/>
            <person name="Johannesson H."/>
        </authorList>
    </citation>
    <scope>NUCLEOTIDE SEQUENCE [LARGE SCALE GENOMIC DNA]</scope>
    <source>
        <strain evidence="4">CBS 284.82</strain>
    </source>
</reference>
<evidence type="ECO:0000256" key="1">
    <source>
        <dbReference type="SAM" id="MobiDB-lite"/>
    </source>
</evidence>
<evidence type="ECO:0000259" key="2">
    <source>
        <dbReference type="PROSITE" id="PS50181"/>
    </source>
</evidence>
<dbReference type="AlphaFoldDB" id="A0AAN6SPW2"/>
<keyword evidence="4" id="KW-1185">Reference proteome</keyword>